<dbReference type="AlphaFoldDB" id="A0A179HAL4"/>
<dbReference type="EMBL" id="LSBI01000001">
    <property type="protein sequence ID" value="OAQ95276.1"/>
    <property type="molecule type" value="Genomic_DNA"/>
</dbReference>
<accession>A0A179HAL4</accession>
<sequence>MKCWPTRRGQLSSLGEPRTSRDFNRLLAGLENACTARNTTAPRLATQHSGSLQRAGASSSPSDQHPVLGIWSWCLESHAHIYSKTTSFLCSVWALADEVRLVGDEYCAPREAALHLGSWAQACHTNRIRGFSLEYIAAETFDHVDIRWHWLCR</sequence>
<dbReference type="Proteomes" id="UP000078340">
    <property type="component" value="Unassembled WGS sequence"/>
</dbReference>
<comment type="caution">
    <text evidence="1">The sequence shown here is derived from an EMBL/GenBank/DDBJ whole genome shotgun (WGS) entry which is preliminary data.</text>
</comment>
<dbReference type="EMBL" id="LSBH01000001">
    <property type="protein sequence ID" value="OAQ87325.1"/>
    <property type="molecule type" value="Genomic_DNA"/>
</dbReference>
<proteinExistence type="predicted"/>
<name>A0A179HAL4_PURLI</name>
<protein>
    <submittedName>
        <fullName evidence="1">Uncharacterized protein</fullName>
    </submittedName>
</protein>
<dbReference type="Proteomes" id="UP000078240">
    <property type="component" value="Unassembled WGS sequence"/>
</dbReference>
<reference evidence="1 3" key="1">
    <citation type="submission" date="2016-01" db="EMBL/GenBank/DDBJ databases">
        <title>Biosynthesis of antibiotic leucinostatins and their inhibition on Phytophthora in bio-control Purpureocillium lilacinum.</title>
        <authorList>
            <person name="Wang G."/>
            <person name="Liu Z."/>
            <person name="Lin R."/>
            <person name="Li E."/>
            <person name="Mao Z."/>
            <person name="Ling J."/>
            <person name="Yin W."/>
            <person name="Xie B."/>
        </authorList>
    </citation>
    <scope>NUCLEOTIDE SEQUENCE [LARGE SCALE GENOMIC DNA]</scope>
    <source>
        <strain evidence="1">PLBJ-1</strain>
        <strain evidence="2">PLFJ-1</strain>
    </source>
</reference>
<evidence type="ECO:0000313" key="3">
    <source>
        <dbReference type="Proteomes" id="UP000078240"/>
    </source>
</evidence>
<gene>
    <name evidence="1" type="ORF">VFPBJ_01366</name>
    <name evidence="2" type="ORF">VFPFJ_01386</name>
</gene>
<evidence type="ECO:0000313" key="1">
    <source>
        <dbReference type="EMBL" id="OAQ87325.1"/>
    </source>
</evidence>
<organism evidence="1 3">
    <name type="scientific">Purpureocillium lilacinum</name>
    <name type="common">Paecilomyces lilacinus</name>
    <dbReference type="NCBI Taxonomy" id="33203"/>
    <lineage>
        <taxon>Eukaryota</taxon>
        <taxon>Fungi</taxon>
        <taxon>Dikarya</taxon>
        <taxon>Ascomycota</taxon>
        <taxon>Pezizomycotina</taxon>
        <taxon>Sordariomycetes</taxon>
        <taxon>Hypocreomycetidae</taxon>
        <taxon>Hypocreales</taxon>
        <taxon>Ophiocordycipitaceae</taxon>
        <taxon>Purpureocillium</taxon>
    </lineage>
</organism>
<evidence type="ECO:0000313" key="2">
    <source>
        <dbReference type="EMBL" id="OAQ95276.1"/>
    </source>
</evidence>